<dbReference type="CDD" id="cd02516">
    <property type="entry name" value="CDP-ME_synthetase"/>
    <property type="match status" value="1"/>
</dbReference>
<dbReference type="InterPro" id="IPR029044">
    <property type="entry name" value="Nucleotide-diphossugar_trans"/>
</dbReference>
<dbReference type="InterPro" id="IPR001228">
    <property type="entry name" value="IspD"/>
</dbReference>
<proteinExistence type="inferred from homology"/>
<evidence type="ECO:0000256" key="5">
    <source>
        <dbReference type="ARBA" id="ARBA00022695"/>
    </source>
</evidence>
<keyword evidence="6" id="KW-0414">Isoprene biosynthesis</keyword>
<comment type="caution">
    <text evidence="7">The sequence shown here is derived from an EMBL/GenBank/DDBJ whole genome shotgun (WGS) entry which is preliminary data.</text>
</comment>
<reference evidence="7" key="1">
    <citation type="submission" date="2009-10" db="EMBL/GenBank/DDBJ databases">
        <title>Diversity of trophic interactions inside an arsenic-rich microbial ecosystem.</title>
        <authorList>
            <person name="Bertin P.N."/>
            <person name="Heinrich-Salmeron A."/>
            <person name="Pelletier E."/>
            <person name="Goulhen-Chollet F."/>
            <person name="Arsene-Ploetze F."/>
            <person name="Gallien S."/>
            <person name="Calteau A."/>
            <person name="Vallenet D."/>
            <person name="Casiot C."/>
            <person name="Chane-Woon-Ming B."/>
            <person name="Giloteaux L."/>
            <person name="Barakat M."/>
            <person name="Bonnefoy V."/>
            <person name="Bruneel O."/>
            <person name="Chandler M."/>
            <person name="Cleiss J."/>
            <person name="Duran R."/>
            <person name="Elbaz-Poulichet F."/>
            <person name="Fonknechten N."/>
            <person name="Lauga B."/>
            <person name="Mornico D."/>
            <person name="Ortet P."/>
            <person name="Schaeffer C."/>
            <person name="Siguier P."/>
            <person name="Alexander Thil Smith A."/>
            <person name="Van Dorsselaer A."/>
            <person name="Weissenbach J."/>
            <person name="Medigue C."/>
            <person name="Le Paslier D."/>
        </authorList>
    </citation>
    <scope>NUCLEOTIDE SEQUENCE</scope>
</reference>
<evidence type="ECO:0000256" key="4">
    <source>
        <dbReference type="ARBA" id="ARBA00022679"/>
    </source>
</evidence>
<evidence type="ECO:0000256" key="2">
    <source>
        <dbReference type="ARBA" id="ARBA00009789"/>
    </source>
</evidence>
<dbReference type="EMBL" id="CABQ01000005">
    <property type="protein sequence ID" value="CBI06666.1"/>
    <property type="molecule type" value="Genomic_DNA"/>
</dbReference>
<dbReference type="Gene3D" id="3.90.550.10">
    <property type="entry name" value="Spore Coat Polysaccharide Biosynthesis Protein SpsA, Chain A"/>
    <property type="match status" value="1"/>
</dbReference>
<sequence>MTRYFALVPAAGSGSRMNAALPKQYAMLSDKPMLYHALKALCDFPGISRVYAVLAQNDSHWGRYDWSEFDDRLIPLYCGGETRAMSVMNGLQAMDAEDGDWVMVHDAARPCIDPESLKRLMDEVGCDETGGLLALPVADTLKKDDGTGRVKVTVQREGLWQAQTPQMFRHGLLLEALGRAPVSQTDEAGAIEALGLSPKLVPGDPRNFKVTYPADMAMAAMILADRNKT</sequence>
<dbReference type="InterPro" id="IPR034683">
    <property type="entry name" value="IspD/TarI"/>
</dbReference>
<dbReference type="HAMAP" id="MF_00108">
    <property type="entry name" value="IspD"/>
    <property type="match status" value="1"/>
</dbReference>
<protein>
    <recommendedName>
        <fullName evidence="3">2-C-methyl-D-erythritol 4-phosphate cytidylyltransferase</fullName>
        <ecNumber evidence="3">2.7.7.60</ecNumber>
    </recommendedName>
</protein>
<gene>
    <name evidence="7" type="primary">ispD</name>
    <name evidence="7" type="ORF">CARN6_2775</name>
</gene>
<keyword evidence="5 7" id="KW-0548">Nucleotidyltransferase</keyword>
<evidence type="ECO:0000256" key="1">
    <source>
        <dbReference type="ARBA" id="ARBA00004787"/>
    </source>
</evidence>
<dbReference type="InterPro" id="IPR050088">
    <property type="entry name" value="IspD/TarI_cytidylyltransf_bact"/>
</dbReference>
<dbReference type="GO" id="GO:0019288">
    <property type="term" value="P:isopentenyl diphosphate biosynthetic process, methylerythritol 4-phosphate pathway"/>
    <property type="evidence" value="ECO:0007669"/>
    <property type="project" value="UniProtKB-UniPathway"/>
</dbReference>
<keyword evidence="4 7" id="KW-0808">Transferase</keyword>
<accession>E6QHF2</accession>
<dbReference type="PROSITE" id="PS01295">
    <property type="entry name" value="ISPD"/>
    <property type="match status" value="1"/>
</dbReference>
<comment type="similarity">
    <text evidence="2">Belongs to the IspD/TarI cytidylyltransferase family. IspD subfamily.</text>
</comment>
<dbReference type="Pfam" id="PF01128">
    <property type="entry name" value="IspD"/>
    <property type="match status" value="1"/>
</dbReference>
<dbReference type="AlphaFoldDB" id="E6QHF2"/>
<evidence type="ECO:0000256" key="3">
    <source>
        <dbReference type="ARBA" id="ARBA00012526"/>
    </source>
</evidence>
<evidence type="ECO:0000256" key="6">
    <source>
        <dbReference type="ARBA" id="ARBA00023229"/>
    </source>
</evidence>
<dbReference type="GO" id="GO:0050518">
    <property type="term" value="F:2-C-methyl-D-erythritol 4-phosphate cytidylyltransferase activity"/>
    <property type="evidence" value="ECO:0007669"/>
    <property type="project" value="UniProtKB-EC"/>
</dbReference>
<dbReference type="EC" id="2.7.7.60" evidence="3"/>
<name>E6QHF2_9ZZZZ</name>
<organism evidence="7">
    <name type="scientific">mine drainage metagenome</name>
    <dbReference type="NCBI Taxonomy" id="410659"/>
    <lineage>
        <taxon>unclassified sequences</taxon>
        <taxon>metagenomes</taxon>
        <taxon>ecological metagenomes</taxon>
    </lineage>
</organism>
<dbReference type="SUPFAM" id="SSF53448">
    <property type="entry name" value="Nucleotide-diphospho-sugar transferases"/>
    <property type="match status" value="1"/>
</dbReference>
<dbReference type="NCBIfam" id="TIGR00453">
    <property type="entry name" value="ispD"/>
    <property type="match status" value="1"/>
</dbReference>
<dbReference type="PANTHER" id="PTHR32125">
    <property type="entry name" value="2-C-METHYL-D-ERYTHRITOL 4-PHOSPHATE CYTIDYLYLTRANSFERASE, CHLOROPLASTIC"/>
    <property type="match status" value="1"/>
</dbReference>
<dbReference type="FunFam" id="3.90.550.10:FF:000003">
    <property type="entry name" value="2-C-methyl-D-erythritol 4-phosphate cytidylyltransferase"/>
    <property type="match status" value="1"/>
</dbReference>
<dbReference type="PANTHER" id="PTHR32125:SF4">
    <property type="entry name" value="2-C-METHYL-D-ERYTHRITOL 4-PHOSPHATE CYTIDYLYLTRANSFERASE, CHLOROPLASTIC"/>
    <property type="match status" value="1"/>
</dbReference>
<evidence type="ECO:0000313" key="7">
    <source>
        <dbReference type="EMBL" id="CBI06666.1"/>
    </source>
</evidence>
<dbReference type="InterPro" id="IPR018294">
    <property type="entry name" value="ISPD_synthase_CS"/>
</dbReference>
<dbReference type="UniPathway" id="UPA00056">
    <property type="reaction ID" value="UER00093"/>
</dbReference>
<comment type="pathway">
    <text evidence="1">Isoprenoid biosynthesis; isopentenyl diphosphate biosynthesis via DXP pathway; isopentenyl diphosphate from 1-deoxy-D-xylulose 5-phosphate: step 2/6.</text>
</comment>